<proteinExistence type="predicted"/>
<dbReference type="RefSeq" id="WP_167595181.1">
    <property type="nucleotide sequence ID" value="NZ_CP013234.1"/>
</dbReference>
<dbReference type="PATRIC" id="fig|279113.9.peg.3395"/>
<dbReference type="PANTHER" id="PTHR43283">
    <property type="entry name" value="BETA-LACTAMASE-RELATED"/>
    <property type="match status" value="1"/>
</dbReference>
<dbReference type="InterPro" id="IPR050789">
    <property type="entry name" value="Diverse_Enzym_Activities"/>
</dbReference>
<accession>A0A127Q817</accession>
<dbReference type="EMBL" id="CP013234">
    <property type="protein sequence ID" value="AMP05762.1"/>
    <property type="molecule type" value="Genomic_DNA"/>
</dbReference>
<gene>
    <name evidence="3" type="ORF">CPter91_3436</name>
</gene>
<evidence type="ECO:0000259" key="2">
    <source>
        <dbReference type="Pfam" id="PF00144"/>
    </source>
</evidence>
<evidence type="ECO:0000313" key="4">
    <source>
        <dbReference type="Proteomes" id="UP000074561"/>
    </source>
</evidence>
<reference evidence="3 4" key="1">
    <citation type="submission" date="2015-11" db="EMBL/GenBank/DDBJ databases">
        <title>Exploring the genomic traits of fungus-feeding bacterial genus Collimonas.</title>
        <authorList>
            <person name="Song C."/>
            <person name="Schmidt R."/>
            <person name="de Jager V."/>
            <person name="Krzyzanowska D."/>
            <person name="Jongedijk E."/>
            <person name="Cankar K."/>
            <person name="Beekwilder J."/>
            <person name="van Veen A."/>
            <person name="de Boer W."/>
            <person name="van Veen J.A."/>
            <person name="Garbeva P."/>
        </authorList>
    </citation>
    <scope>NUCLEOTIDE SEQUENCE [LARGE SCALE GENOMIC DNA]</scope>
    <source>
        <strain evidence="3 4">Ter91</strain>
    </source>
</reference>
<dbReference type="KEGG" id="cpra:CPter91_3436"/>
<dbReference type="Gene3D" id="3.40.710.10">
    <property type="entry name" value="DD-peptidase/beta-lactamase superfamily"/>
    <property type="match status" value="1"/>
</dbReference>
<feature type="signal peptide" evidence="1">
    <location>
        <begin position="1"/>
        <end position="24"/>
    </location>
</feature>
<dbReference type="InterPro" id="IPR012338">
    <property type="entry name" value="Beta-lactam/transpept-like"/>
</dbReference>
<organism evidence="3 4">
    <name type="scientific">Collimonas pratensis</name>
    <dbReference type="NCBI Taxonomy" id="279113"/>
    <lineage>
        <taxon>Bacteria</taxon>
        <taxon>Pseudomonadati</taxon>
        <taxon>Pseudomonadota</taxon>
        <taxon>Betaproteobacteria</taxon>
        <taxon>Burkholderiales</taxon>
        <taxon>Oxalobacteraceae</taxon>
        <taxon>Collimonas</taxon>
    </lineage>
</organism>
<feature type="domain" description="Beta-lactamase-related" evidence="2">
    <location>
        <begin position="71"/>
        <end position="342"/>
    </location>
</feature>
<protein>
    <submittedName>
        <fullName evidence="3">Beta-lactamase family protein</fullName>
    </submittedName>
</protein>
<keyword evidence="1" id="KW-0732">Signal</keyword>
<dbReference type="Proteomes" id="UP000074561">
    <property type="component" value="Chromosome"/>
</dbReference>
<sequence>MQVKRLFHLSAVLSLAILSTIAHSEAIQVQDAGKPVWPTTAWLTSTPEKQGMDSAALAKLVAFGESHSFDSLLVVRHGRIVTEAYYAPYTGDIPHEIFSSTKAITGTLLGMVYKDGLLDRLEHPMLDFFADRHIANVDDRKKAITVQNLLDMTSGLDWDQGFMGGKQQTMQDMNRASNMIQFILDRPMAHPPGEVFNYGDGNPNLISAIITRLTGKPVEDYAREKLFAPLGIADWHWVRDPQGLTIGNGMLFLLPRDMAKIGYLYLHHGVWEGRQLLPSGWADVLNHSLVNMHAPYNPNQSYSNFFWVFPDKHVYMANGKDGQLITVFPDLDIVAVTTARKQVRYGALINAVSGAVKSESALPPNPSAVEQLSNATKDAAIEKPTAVGPTPAIASAISGKIYKFPDNELGLRSLSLFLTGPRPHFEYEQYLSFPVGSSVRYDMPIGLDGRYRKGAPALAGHYPGHIPAAKGTWLDGSTLVIDTQDIGYGTQIKYVLSFDGQKLNIRRIDEEDWEVSVNGEQGD</sequence>
<dbReference type="InterPro" id="IPR001466">
    <property type="entry name" value="Beta-lactam-related"/>
</dbReference>
<dbReference type="STRING" id="279113.CPter91_3436"/>
<dbReference type="Pfam" id="PF00144">
    <property type="entry name" value="Beta-lactamase"/>
    <property type="match status" value="1"/>
</dbReference>
<dbReference type="SUPFAM" id="SSF56601">
    <property type="entry name" value="beta-lactamase/transpeptidase-like"/>
    <property type="match status" value="1"/>
</dbReference>
<feature type="chain" id="PRO_5007277638" evidence="1">
    <location>
        <begin position="25"/>
        <end position="523"/>
    </location>
</feature>
<name>A0A127Q817_9BURK</name>
<evidence type="ECO:0000256" key="1">
    <source>
        <dbReference type="SAM" id="SignalP"/>
    </source>
</evidence>
<dbReference type="PANTHER" id="PTHR43283:SF7">
    <property type="entry name" value="BETA-LACTAMASE-RELATED DOMAIN-CONTAINING PROTEIN"/>
    <property type="match status" value="1"/>
</dbReference>
<evidence type="ECO:0000313" key="3">
    <source>
        <dbReference type="EMBL" id="AMP05762.1"/>
    </source>
</evidence>
<dbReference type="AlphaFoldDB" id="A0A127Q817"/>